<name>A0A3B1CRV0_9ZZZZ</name>
<proteinExistence type="inferred from homology"/>
<evidence type="ECO:0000256" key="2">
    <source>
        <dbReference type="ARBA" id="ARBA00022730"/>
    </source>
</evidence>
<dbReference type="FunFam" id="3.40.5.10:FF:000003">
    <property type="entry name" value="50S ribosomal protein L9"/>
    <property type="match status" value="1"/>
</dbReference>
<dbReference type="InterPro" id="IPR000244">
    <property type="entry name" value="Ribosomal_bL9"/>
</dbReference>
<evidence type="ECO:0000313" key="8">
    <source>
        <dbReference type="EMBL" id="VAX31092.1"/>
    </source>
</evidence>
<evidence type="ECO:0000256" key="5">
    <source>
        <dbReference type="ARBA" id="ARBA00023274"/>
    </source>
</evidence>
<keyword evidence="2" id="KW-0699">rRNA-binding</keyword>
<dbReference type="AlphaFoldDB" id="A0A3B1CRV0"/>
<dbReference type="GO" id="GO:0019843">
    <property type="term" value="F:rRNA binding"/>
    <property type="evidence" value="ECO:0007669"/>
    <property type="project" value="UniProtKB-KW"/>
</dbReference>
<keyword evidence="4 8" id="KW-0689">Ribosomal protein</keyword>
<dbReference type="PROSITE" id="PS00651">
    <property type="entry name" value="RIBOSOMAL_L9"/>
    <property type="match status" value="1"/>
</dbReference>
<dbReference type="NCBIfam" id="TIGR00158">
    <property type="entry name" value="L9"/>
    <property type="match status" value="1"/>
</dbReference>
<dbReference type="InterPro" id="IPR020069">
    <property type="entry name" value="Ribosomal_bL9_C"/>
</dbReference>
<keyword evidence="3" id="KW-0694">RNA-binding</keyword>
<comment type="similarity">
    <text evidence="1">Belongs to the bacterial ribosomal protein bL9 family.</text>
</comment>
<evidence type="ECO:0000256" key="4">
    <source>
        <dbReference type="ARBA" id="ARBA00022980"/>
    </source>
</evidence>
<sequence>MKIILREDVETLGSMGDIVTVKKGFARNYLLPRKLAVEANPRNIKEFEHHKRIIQEKANKVRNAAQILAEKIASKPVVIKAKAGEEDKLFGSVTNIDIQKALKESGFDIEKRKIILEEPIKRLGEYNVKVKFHPEVTANLTVQVIREENA</sequence>
<reference evidence="8" key="1">
    <citation type="submission" date="2018-06" db="EMBL/GenBank/DDBJ databases">
        <authorList>
            <person name="Zhirakovskaya E."/>
        </authorList>
    </citation>
    <scope>NUCLEOTIDE SEQUENCE</scope>
</reference>
<dbReference type="InterPro" id="IPR036791">
    <property type="entry name" value="Ribosomal_bL9_C_sf"/>
</dbReference>
<dbReference type="PANTHER" id="PTHR21368">
    <property type="entry name" value="50S RIBOSOMAL PROTEIN L9"/>
    <property type="match status" value="1"/>
</dbReference>
<dbReference type="EMBL" id="UOGH01000196">
    <property type="protein sequence ID" value="VAX31092.1"/>
    <property type="molecule type" value="Genomic_DNA"/>
</dbReference>
<dbReference type="Gene3D" id="3.10.430.100">
    <property type="entry name" value="Ribosomal protein L9, C-terminal domain"/>
    <property type="match status" value="1"/>
</dbReference>
<organism evidence="8">
    <name type="scientific">hydrothermal vent metagenome</name>
    <dbReference type="NCBI Taxonomy" id="652676"/>
    <lineage>
        <taxon>unclassified sequences</taxon>
        <taxon>metagenomes</taxon>
        <taxon>ecological metagenomes</taxon>
    </lineage>
</organism>
<dbReference type="SUPFAM" id="SSF55653">
    <property type="entry name" value="Ribosomal protein L9 C-domain"/>
    <property type="match status" value="1"/>
</dbReference>
<protein>
    <recommendedName>
        <fullName evidence="6">50S ribosomal protein L9</fullName>
    </recommendedName>
</protein>
<dbReference type="Gene3D" id="3.40.5.10">
    <property type="entry name" value="Ribosomal protein L9, N-terminal domain"/>
    <property type="match status" value="1"/>
</dbReference>
<dbReference type="GO" id="GO:0003735">
    <property type="term" value="F:structural constituent of ribosome"/>
    <property type="evidence" value="ECO:0007669"/>
    <property type="project" value="InterPro"/>
</dbReference>
<dbReference type="InterPro" id="IPR009027">
    <property type="entry name" value="Ribosomal_bL9/RNase_H1_N"/>
</dbReference>
<evidence type="ECO:0000259" key="7">
    <source>
        <dbReference type="PROSITE" id="PS00651"/>
    </source>
</evidence>
<dbReference type="HAMAP" id="MF_00503">
    <property type="entry name" value="Ribosomal_bL9"/>
    <property type="match status" value="1"/>
</dbReference>
<dbReference type="GO" id="GO:0006412">
    <property type="term" value="P:translation"/>
    <property type="evidence" value="ECO:0007669"/>
    <property type="project" value="InterPro"/>
</dbReference>
<gene>
    <name evidence="8" type="ORF">MNBD_NITROSPIRAE02-1220</name>
</gene>
<dbReference type="InterPro" id="IPR020594">
    <property type="entry name" value="Ribosomal_bL9_bac/chp"/>
</dbReference>
<dbReference type="GO" id="GO:0005840">
    <property type="term" value="C:ribosome"/>
    <property type="evidence" value="ECO:0007669"/>
    <property type="project" value="UniProtKB-KW"/>
</dbReference>
<keyword evidence="5" id="KW-0687">Ribonucleoprotein</keyword>
<dbReference type="InterPro" id="IPR036935">
    <property type="entry name" value="Ribosomal_bL9_N_sf"/>
</dbReference>
<evidence type="ECO:0000256" key="3">
    <source>
        <dbReference type="ARBA" id="ARBA00022884"/>
    </source>
</evidence>
<dbReference type="Pfam" id="PF01281">
    <property type="entry name" value="Ribosomal_L9_N"/>
    <property type="match status" value="1"/>
</dbReference>
<feature type="domain" description="Ribosomal protein L9" evidence="7">
    <location>
        <begin position="13"/>
        <end position="40"/>
    </location>
</feature>
<dbReference type="SUPFAM" id="SSF55658">
    <property type="entry name" value="L9 N-domain-like"/>
    <property type="match status" value="1"/>
</dbReference>
<dbReference type="InterPro" id="IPR020070">
    <property type="entry name" value="Ribosomal_bL9_N"/>
</dbReference>
<dbReference type="GO" id="GO:1990904">
    <property type="term" value="C:ribonucleoprotein complex"/>
    <property type="evidence" value="ECO:0007669"/>
    <property type="project" value="UniProtKB-KW"/>
</dbReference>
<dbReference type="Pfam" id="PF03948">
    <property type="entry name" value="Ribosomal_L9_C"/>
    <property type="match status" value="1"/>
</dbReference>
<evidence type="ECO:0000256" key="1">
    <source>
        <dbReference type="ARBA" id="ARBA00010605"/>
    </source>
</evidence>
<accession>A0A3B1CRV0</accession>
<evidence type="ECO:0000256" key="6">
    <source>
        <dbReference type="ARBA" id="ARBA00035456"/>
    </source>
</evidence>